<protein>
    <submittedName>
        <fullName evidence="1">Uncharacterized protein</fullName>
    </submittedName>
</protein>
<dbReference type="RefSeq" id="WP_094660815.1">
    <property type="nucleotide sequence ID" value="NZ_MWWR01000007.1"/>
</dbReference>
<accession>A0A261EXJ8</accession>
<dbReference type="Proteomes" id="UP000216725">
    <property type="component" value="Unassembled WGS sequence"/>
</dbReference>
<name>A0A261EXJ8_9BIFI</name>
<comment type="caution">
    <text evidence="1">The sequence shown here is derived from an EMBL/GenBank/DDBJ whole genome shotgun (WGS) entry which is preliminary data.</text>
</comment>
<dbReference type="AlphaFoldDB" id="A0A261EXJ8"/>
<reference evidence="1 2" key="1">
    <citation type="journal article" date="2017" name="BMC Genomics">
        <title>Comparative genomic and phylogenomic analyses of the Bifidobacteriaceae family.</title>
        <authorList>
            <person name="Lugli G.A."/>
            <person name="Milani C."/>
            <person name="Turroni F."/>
            <person name="Duranti S."/>
            <person name="Mancabelli L."/>
            <person name="Mangifesta M."/>
            <person name="Ferrario C."/>
            <person name="Modesto M."/>
            <person name="Mattarelli P."/>
            <person name="Jiri K."/>
            <person name="van Sinderen D."/>
            <person name="Ventura M."/>
        </authorList>
    </citation>
    <scope>NUCLEOTIDE SEQUENCE [LARGE SCALE GENOMIC DNA]</scope>
    <source>
        <strain evidence="1 2">DSM 24742</strain>
    </source>
</reference>
<evidence type="ECO:0000313" key="2">
    <source>
        <dbReference type="Proteomes" id="UP000216725"/>
    </source>
</evidence>
<gene>
    <name evidence="1" type="ORF">PSRA_0997</name>
</gene>
<proteinExistence type="predicted"/>
<dbReference type="EMBL" id="MWWR01000007">
    <property type="protein sequence ID" value="OZG51600.1"/>
    <property type="molecule type" value="Genomic_DNA"/>
</dbReference>
<keyword evidence="2" id="KW-1185">Reference proteome</keyword>
<evidence type="ECO:0000313" key="1">
    <source>
        <dbReference type="EMBL" id="OZG51600.1"/>
    </source>
</evidence>
<dbReference type="OrthoDB" id="3243184at2"/>
<organism evidence="1 2">
    <name type="scientific">Pseudoscardovia radai</name>
    <dbReference type="NCBI Taxonomy" id="987066"/>
    <lineage>
        <taxon>Bacteria</taxon>
        <taxon>Bacillati</taxon>
        <taxon>Actinomycetota</taxon>
        <taxon>Actinomycetes</taxon>
        <taxon>Bifidobacteriales</taxon>
        <taxon>Bifidobacteriaceae</taxon>
        <taxon>Pseudoscardovia</taxon>
    </lineage>
</organism>
<sequence length="208" mass="22294">MTINFDTPANGKLSREDVAALKQQFRDARAKHGFVTTDTDFFAPAVHEWMDAIENGGILTTDAAARIFAGTRVTLSMRDAMLVAVLSDADEADTIEIAGNPHDSKSVGRVFDALNKVFRDPSALPDTTKCGNALDAIADLLGNATEACDAAHLHAVTAYIKWWLGDIDAAGKEAARALETDNGCSLAQIIMTAHEFDVTPAWRTTMGV</sequence>